<dbReference type="SFLD" id="SFLDG00002">
    <property type="entry name" value="C1.7:_P-type_atpase_like"/>
    <property type="match status" value="1"/>
</dbReference>
<feature type="transmembrane region" description="Helical" evidence="6">
    <location>
        <begin position="690"/>
        <end position="709"/>
    </location>
</feature>
<feature type="transmembrane region" description="Helical" evidence="6">
    <location>
        <begin position="248"/>
        <end position="271"/>
    </location>
</feature>
<dbReference type="InterPro" id="IPR059000">
    <property type="entry name" value="ATPase_P-type_domA"/>
</dbReference>
<dbReference type="OrthoDB" id="9760364at2"/>
<dbReference type="InterPro" id="IPR001757">
    <property type="entry name" value="P_typ_ATPase"/>
</dbReference>
<evidence type="ECO:0000256" key="1">
    <source>
        <dbReference type="ARBA" id="ARBA00004141"/>
    </source>
</evidence>
<dbReference type="AlphaFoldDB" id="E7GDH1"/>
<evidence type="ECO:0000259" key="7">
    <source>
        <dbReference type="Pfam" id="PF00122"/>
    </source>
</evidence>
<evidence type="ECO:0000256" key="3">
    <source>
        <dbReference type="ARBA" id="ARBA00022967"/>
    </source>
</evidence>
<feature type="transmembrane region" description="Helical" evidence="6">
    <location>
        <begin position="42"/>
        <end position="60"/>
    </location>
</feature>
<dbReference type="InterPro" id="IPR023214">
    <property type="entry name" value="HAD_sf"/>
</dbReference>
<dbReference type="SUPFAM" id="SSF56784">
    <property type="entry name" value="HAD-like"/>
    <property type="match status" value="1"/>
</dbReference>
<dbReference type="STRING" id="100884.GCA_000269565_00466"/>
<protein>
    <submittedName>
        <fullName evidence="8">E1-E2 family Cation-transporting ATPase</fullName>
    </submittedName>
</protein>
<proteinExistence type="predicted"/>
<dbReference type="eggNOG" id="COG0474">
    <property type="taxonomic scope" value="Bacteria"/>
</dbReference>
<dbReference type="Gene3D" id="3.40.1110.10">
    <property type="entry name" value="Calcium-transporting ATPase, cytoplasmic domain N"/>
    <property type="match status" value="1"/>
</dbReference>
<dbReference type="InterPro" id="IPR023298">
    <property type="entry name" value="ATPase_P-typ_TM_dom_sf"/>
</dbReference>
<evidence type="ECO:0000256" key="2">
    <source>
        <dbReference type="ARBA" id="ARBA00022692"/>
    </source>
</evidence>
<dbReference type="Pfam" id="PF00702">
    <property type="entry name" value="Hydrolase"/>
    <property type="match status" value="1"/>
</dbReference>
<evidence type="ECO:0000256" key="5">
    <source>
        <dbReference type="ARBA" id="ARBA00023136"/>
    </source>
</evidence>
<dbReference type="RefSeq" id="WP_008789901.1">
    <property type="nucleotide sequence ID" value="NZ_AKCB01000001.1"/>
</dbReference>
<dbReference type="InterPro" id="IPR044492">
    <property type="entry name" value="P_typ_ATPase_HD_dom"/>
</dbReference>
<dbReference type="GO" id="GO:0005524">
    <property type="term" value="F:ATP binding"/>
    <property type="evidence" value="ECO:0007669"/>
    <property type="project" value="InterPro"/>
</dbReference>
<dbReference type="Pfam" id="PF00122">
    <property type="entry name" value="E1-E2_ATPase"/>
    <property type="match status" value="1"/>
</dbReference>
<keyword evidence="2 6" id="KW-0812">Transmembrane</keyword>
<name>E7GDH1_9FIRM</name>
<feature type="transmembrane region" description="Helical" evidence="6">
    <location>
        <begin position="653"/>
        <end position="678"/>
    </location>
</feature>
<dbReference type="Proteomes" id="UP000003157">
    <property type="component" value="Unassembled WGS sequence"/>
</dbReference>
<dbReference type="GO" id="GO:0016020">
    <property type="term" value="C:membrane"/>
    <property type="evidence" value="ECO:0007669"/>
    <property type="project" value="UniProtKB-SubCell"/>
</dbReference>
<keyword evidence="4 6" id="KW-1133">Transmembrane helix</keyword>
<dbReference type="InterPro" id="IPR036412">
    <property type="entry name" value="HAD-like_sf"/>
</dbReference>
<dbReference type="PROSITE" id="PS00154">
    <property type="entry name" value="ATPASE_E1_E2"/>
    <property type="match status" value="1"/>
</dbReference>
<feature type="transmembrane region" description="Helical" evidence="6">
    <location>
        <begin position="600"/>
        <end position="617"/>
    </location>
</feature>
<dbReference type="HOGENOM" id="CLU_002360_5_1_9"/>
<evidence type="ECO:0000256" key="6">
    <source>
        <dbReference type="SAM" id="Phobius"/>
    </source>
</evidence>
<feature type="transmembrane region" description="Helical" evidence="6">
    <location>
        <begin position="216"/>
        <end position="236"/>
    </location>
</feature>
<evidence type="ECO:0000313" key="8">
    <source>
        <dbReference type="EMBL" id="EFW04022.1"/>
    </source>
</evidence>
<dbReference type="SUPFAM" id="SSF81653">
    <property type="entry name" value="Calcium ATPase, transduction domain A"/>
    <property type="match status" value="1"/>
</dbReference>
<dbReference type="Gene3D" id="3.40.50.1000">
    <property type="entry name" value="HAD superfamily/HAD-like"/>
    <property type="match status" value="1"/>
</dbReference>
<feature type="transmembrane region" description="Helical" evidence="6">
    <location>
        <begin position="743"/>
        <end position="764"/>
    </location>
</feature>
<keyword evidence="3" id="KW-1278">Translocase</keyword>
<dbReference type="EMBL" id="ADKX01000041">
    <property type="protein sequence ID" value="EFW04022.1"/>
    <property type="molecule type" value="Genomic_DNA"/>
</dbReference>
<dbReference type="InterPro" id="IPR008250">
    <property type="entry name" value="ATPase_P-typ_transduc_dom_A_sf"/>
</dbReference>
<dbReference type="NCBIfam" id="TIGR01494">
    <property type="entry name" value="ATPase_P-type"/>
    <property type="match status" value="2"/>
</dbReference>
<keyword evidence="9" id="KW-1185">Reference proteome</keyword>
<gene>
    <name evidence="8" type="ORF">HMPREF9488_02814</name>
</gene>
<feature type="transmembrane region" description="Helical" evidence="6">
    <location>
        <begin position="716"/>
        <end position="737"/>
    </location>
</feature>
<dbReference type="SUPFAM" id="SSF81665">
    <property type="entry name" value="Calcium ATPase, transmembrane domain M"/>
    <property type="match status" value="1"/>
</dbReference>
<feature type="domain" description="P-type ATPase A" evidence="7">
    <location>
        <begin position="98"/>
        <end position="195"/>
    </location>
</feature>
<dbReference type="SFLD" id="SFLDS00003">
    <property type="entry name" value="Haloacid_Dehalogenase"/>
    <property type="match status" value="1"/>
</dbReference>
<dbReference type="Gene3D" id="1.20.1110.10">
    <property type="entry name" value="Calcium-transporting ATPase, transmembrane domain"/>
    <property type="match status" value="1"/>
</dbReference>
<evidence type="ECO:0000256" key="4">
    <source>
        <dbReference type="ARBA" id="ARBA00022989"/>
    </source>
</evidence>
<dbReference type="GO" id="GO:0016887">
    <property type="term" value="F:ATP hydrolysis activity"/>
    <property type="evidence" value="ECO:0007669"/>
    <property type="project" value="InterPro"/>
</dbReference>
<comment type="caution">
    <text evidence="8">The sequence shown here is derived from an EMBL/GenBank/DDBJ whole genome shotgun (WGS) entry which is preliminary data.</text>
</comment>
<comment type="subcellular location">
    <subcellularLocation>
        <location evidence="1">Membrane</location>
        <topology evidence="1">Multi-pass membrane protein</topology>
    </subcellularLocation>
</comment>
<dbReference type="InterPro" id="IPR023299">
    <property type="entry name" value="ATPase_P-typ_cyto_dom_N"/>
</dbReference>
<dbReference type="Gene3D" id="2.70.150.10">
    <property type="entry name" value="Calcium-transporting ATPase, cytoplasmic transduction domain A"/>
    <property type="match status" value="1"/>
</dbReference>
<dbReference type="PRINTS" id="PR00119">
    <property type="entry name" value="CATATPASE"/>
</dbReference>
<organism evidence="8 9">
    <name type="scientific">Coprobacillus cateniformis</name>
    <dbReference type="NCBI Taxonomy" id="100884"/>
    <lineage>
        <taxon>Bacteria</taxon>
        <taxon>Bacillati</taxon>
        <taxon>Bacillota</taxon>
        <taxon>Erysipelotrichia</taxon>
        <taxon>Erysipelotrichales</taxon>
        <taxon>Coprobacillaceae</taxon>
        <taxon>Coprobacillus</taxon>
    </lineage>
</organism>
<feature type="transmembrane region" description="Helical" evidence="6">
    <location>
        <begin position="623"/>
        <end position="641"/>
    </location>
</feature>
<reference evidence="8 9" key="1">
    <citation type="submission" date="2010-12" db="EMBL/GenBank/DDBJ databases">
        <title>The Genome Sequence of Coprobacillus sp. strain 29_1.</title>
        <authorList>
            <consortium name="The Broad Institute Genome Sequencing Platform"/>
            <person name="Earl A."/>
            <person name="Ward D."/>
            <person name="Feldgarden M."/>
            <person name="Gevers D."/>
            <person name="Daigneault M."/>
            <person name="Sibley C.D."/>
            <person name="White A."/>
            <person name="Strauss J."/>
            <person name="Allen-Vercoe E."/>
            <person name="Young S.K."/>
            <person name="Zeng Q."/>
            <person name="Gargeya S."/>
            <person name="Fitzgerald M."/>
            <person name="Haas B."/>
            <person name="Abouelleil A."/>
            <person name="Alvarado L."/>
            <person name="Arachchi H.M."/>
            <person name="Berlin A."/>
            <person name="Brown A."/>
            <person name="Chapman S.B."/>
            <person name="Chen Z."/>
            <person name="Dunbar C."/>
            <person name="Freedman E."/>
            <person name="Gearin G."/>
            <person name="Gellesch M."/>
            <person name="Goldberg J."/>
            <person name="Griggs A."/>
            <person name="Gujja S."/>
            <person name="Heilman E."/>
            <person name="Heiman D."/>
            <person name="Howarth C."/>
            <person name="Larson L."/>
            <person name="Lui A."/>
            <person name="MacDonald P.J.P."/>
            <person name="Mehta T."/>
            <person name="Montmayeur A."/>
            <person name="Murphy C."/>
            <person name="Neiman D."/>
            <person name="Pearson M."/>
            <person name="Priest M."/>
            <person name="Roberts A."/>
            <person name="Saif S."/>
            <person name="Shea T."/>
            <person name="Shenoy N."/>
            <person name="Sisk P."/>
            <person name="Stolte C."/>
            <person name="Sykes S."/>
            <person name="White J."/>
            <person name="Yandava C."/>
            <person name="Nusbaum C."/>
            <person name="Birren B."/>
        </authorList>
    </citation>
    <scope>NUCLEOTIDE SEQUENCE [LARGE SCALE GENOMIC DNA]</scope>
    <source>
        <strain evidence="8 9">29_1</strain>
    </source>
</reference>
<keyword evidence="5 6" id="KW-0472">Membrane</keyword>
<accession>E7GDH1</accession>
<sequence>MDIIEEQGLSTQEVQERIEKGQINISQDNISKTKKQIILEHTLTYFNLLNIFLAGIIISTGRWTNLTFMGVVTINALVGIYQELKVKKIIDQLTVVTVKKVKVVRNHQEKIIPINELVLDDVIYLENGNQIGSDCVVIESRGMEVNESMLTGESKPVKKKHGNELMSGSFVVAGSGYARVIRVGNDNYSTQLVHKAKHKNKASSEMKDAIEKIIKVLSFVIVPVGIILFISQMAAFPNDQATAIVKTVGGVIGMIPEGLVLLTSLSFILGVGKLARKKALIQEMEAIEALARVNILCLDKTGTITTGELEVEDVVVLGDNSNQNIETIMGAMAYYFDDINSTQKALRDYFQKPDGYQVTAMIPFSSQRKMRAIAFQEQGQYVLGAPEFLLGEDDPILRQVNAFSQQGLRVLLLGRTDKVDEDNSQIGHVFPMALIIIHDCIRKEAKDTLSFFEKAGVEIRILSGDNPMTVSRVAQLAGLKNGDLYIDATTLPEDEIELQNIVKHYRVFGRVKPEQKQQIIKACQLQGLVVGMVGDGVNDVLALKDADCGIAMAAGSDAAKQAAHIVLLDSNFASMKAIVNEGRAIIADIERVSSLYLTKTIYSTVLCLIFAALKMSYPFTPLQLSLISGLAIGIPSFLLTLERSSQLSSQGFLKHVISTAVPCAMTMIVYMLGIGILGQWLHFDAKMYSTYYFLVAGFISFLVVFIVCMPLNRLRAIVASIITCLFYMILLVMPNFFGIYPIISWQVVWTIPLCASSIFVMGAFKEFIRYLYKQHEKRILLKR</sequence>
<feature type="transmembrane region" description="Helical" evidence="6">
    <location>
        <begin position="66"/>
        <end position="84"/>
    </location>
</feature>
<dbReference type="PRINTS" id="PR00120">
    <property type="entry name" value="HATPASE"/>
</dbReference>
<evidence type="ECO:0000313" key="9">
    <source>
        <dbReference type="Proteomes" id="UP000003157"/>
    </source>
</evidence>
<dbReference type="SFLD" id="SFLDF00027">
    <property type="entry name" value="p-type_atpase"/>
    <property type="match status" value="1"/>
</dbReference>
<dbReference type="InterPro" id="IPR018303">
    <property type="entry name" value="ATPase_P-typ_P_site"/>
</dbReference>
<dbReference type="PANTHER" id="PTHR42861">
    <property type="entry name" value="CALCIUM-TRANSPORTING ATPASE"/>
    <property type="match status" value="1"/>
</dbReference>
<dbReference type="GeneID" id="78228376"/>